<dbReference type="InterPro" id="IPR017884">
    <property type="entry name" value="SANT_dom"/>
</dbReference>
<dbReference type="OrthoDB" id="118550at2759"/>
<feature type="domain" description="SANT" evidence="6">
    <location>
        <begin position="36"/>
        <end position="89"/>
    </location>
</feature>
<keyword evidence="2" id="KW-0804">Transcription</keyword>
<dbReference type="PROSITE" id="PS51294">
    <property type="entry name" value="HTH_MYB"/>
    <property type="match status" value="2"/>
</dbReference>
<reference evidence="8 9" key="1">
    <citation type="submission" date="2018-07" db="EMBL/GenBank/DDBJ databases">
        <title>The complete nuclear genome of the prasinophyte Chloropicon primus (CCMP1205).</title>
        <authorList>
            <person name="Pombert J.-F."/>
            <person name="Otis C."/>
            <person name="Turmel M."/>
            <person name="Lemieux C."/>
        </authorList>
    </citation>
    <scope>NUCLEOTIDE SEQUENCE [LARGE SCALE GENOMIC DNA]</scope>
    <source>
        <strain evidence="8 9">CCMP1205</strain>
    </source>
</reference>
<feature type="domain" description="SANT" evidence="6">
    <location>
        <begin position="101"/>
        <end position="150"/>
    </location>
</feature>
<feature type="domain" description="Myb-like" evidence="5">
    <location>
        <begin position="94"/>
        <end position="146"/>
    </location>
</feature>
<feature type="domain" description="Myb-like" evidence="5">
    <location>
        <begin position="40"/>
        <end position="85"/>
    </location>
</feature>
<evidence type="ECO:0000259" key="7">
    <source>
        <dbReference type="PROSITE" id="PS51294"/>
    </source>
</evidence>
<dbReference type="STRING" id="1764295.A0A5B8MYL9"/>
<name>A0A5B8MYL9_9CHLO</name>
<feature type="domain" description="HTH myb-type" evidence="7">
    <location>
        <begin position="101"/>
        <end position="150"/>
    </location>
</feature>
<proteinExistence type="predicted"/>
<keyword evidence="1" id="KW-0805">Transcription regulation</keyword>
<dbReference type="GO" id="GO:0003677">
    <property type="term" value="F:DNA binding"/>
    <property type="evidence" value="ECO:0007669"/>
    <property type="project" value="InterPro"/>
</dbReference>
<keyword evidence="9" id="KW-1185">Reference proteome</keyword>
<dbReference type="PROSITE" id="PS51293">
    <property type="entry name" value="SANT"/>
    <property type="match status" value="2"/>
</dbReference>
<dbReference type="Proteomes" id="UP000316726">
    <property type="component" value="Chromosome 13"/>
</dbReference>
<dbReference type="PANTHER" id="PTHR44042">
    <property type="entry name" value="DUPLICATED HOMEODOMAIN-LIKE SUPERFAMILY PROTEIN-RELATED"/>
    <property type="match status" value="1"/>
</dbReference>
<evidence type="ECO:0000256" key="4">
    <source>
        <dbReference type="SAM" id="MobiDB-lite"/>
    </source>
</evidence>
<dbReference type="Pfam" id="PF00249">
    <property type="entry name" value="Myb_DNA-binding"/>
    <property type="match status" value="2"/>
</dbReference>
<dbReference type="PANTHER" id="PTHR44042:SF67">
    <property type="entry name" value="MYB-LIKE PROTEIN I"/>
    <property type="match status" value="1"/>
</dbReference>
<sequence length="207" mass="23500">MARKKLAERLNGPDGEALKASRASGVVVKNLNKRRAFPVPWTPEEHQLFLSGVDKYGKGEWRKVAAEFVTTRTVQQVRDHAKGHFKKLGEKASGPNHWQHRWKPDEHERFMEGLRVLGKSNWTAIAKNYVRTKSPQQVTSHAVKHFKKTGEPFCDPKPPKEPKLKAPRQNPAQEMAVGGEPTIRTKLKDTVAWHAESLMTLTDTTQQ</sequence>
<gene>
    <name evidence="8" type="ORF">A3770_13p70120</name>
</gene>
<dbReference type="SMART" id="SM00717">
    <property type="entry name" value="SANT"/>
    <property type="match status" value="2"/>
</dbReference>
<dbReference type="NCBIfam" id="TIGR01557">
    <property type="entry name" value="myb_SHAQKYF"/>
    <property type="match status" value="2"/>
</dbReference>
<dbReference type="Gene3D" id="1.10.10.60">
    <property type="entry name" value="Homeodomain-like"/>
    <property type="match status" value="2"/>
</dbReference>
<accession>A0A5B8MYL9</accession>
<dbReference type="EMBL" id="CP031046">
    <property type="protein sequence ID" value="QDZ24494.1"/>
    <property type="molecule type" value="Genomic_DNA"/>
</dbReference>
<evidence type="ECO:0000313" key="8">
    <source>
        <dbReference type="EMBL" id="QDZ24494.1"/>
    </source>
</evidence>
<evidence type="ECO:0000256" key="1">
    <source>
        <dbReference type="ARBA" id="ARBA00023015"/>
    </source>
</evidence>
<evidence type="ECO:0000259" key="5">
    <source>
        <dbReference type="PROSITE" id="PS50090"/>
    </source>
</evidence>
<feature type="region of interest" description="Disordered" evidence="4">
    <location>
        <begin position="1"/>
        <end position="21"/>
    </location>
</feature>
<dbReference type="AlphaFoldDB" id="A0A5B8MYL9"/>
<dbReference type="InterPro" id="IPR006447">
    <property type="entry name" value="Myb_dom_plants"/>
</dbReference>
<evidence type="ECO:0000256" key="3">
    <source>
        <dbReference type="ARBA" id="ARBA00023242"/>
    </source>
</evidence>
<evidence type="ECO:0000313" key="9">
    <source>
        <dbReference type="Proteomes" id="UP000316726"/>
    </source>
</evidence>
<dbReference type="SUPFAM" id="SSF46689">
    <property type="entry name" value="Homeodomain-like"/>
    <property type="match status" value="2"/>
</dbReference>
<dbReference type="PROSITE" id="PS50090">
    <property type="entry name" value="MYB_LIKE"/>
    <property type="match status" value="2"/>
</dbReference>
<feature type="domain" description="HTH myb-type" evidence="7">
    <location>
        <begin position="40"/>
        <end position="89"/>
    </location>
</feature>
<protein>
    <submittedName>
        <fullName evidence="8">Uncharacterized protein</fullName>
    </submittedName>
</protein>
<dbReference type="InterPro" id="IPR001005">
    <property type="entry name" value="SANT/Myb"/>
</dbReference>
<feature type="region of interest" description="Disordered" evidence="4">
    <location>
        <begin position="148"/>
        <end position="183"/>
    </location>
</feature>
<keyword evidence="3" id="KW-0539">Nucleus</keyword>
<dbReference type="CDD" id="cd00167">
    <property type="entry name" value="SANT"/>
    <property type="match status" value="2"/>
</dbReference>
<evidence type="ECO:0000256" key="2">
    <source>
        <dbReference type="ARBA" id="ARBA00023163"/>
    </source>
</evidence>
<evidence type="ECO:0000259" key="6">
    <source>
        <dbReference type="PROSITE" id="PS51293"/>
    </source>
</evidence>
<dbReference type="InterPro" id="IPR009057">
    <property type="entry name" value="Homeodomain-like_sf"/>
</dbReference>
<dbReference type="InterPro" id="IPR017930">
    <property type="entry name" value="Myb_dom"/>
</dbReference>
<organism evidence="8 9">
    <name type="scientific">Chloropicon primus</name>
    <dbReference type="NCBI Taxonomy" id="1764295"/>
    <lineage>
        <taxon>Eukaryota</taxon>
        <taxon>Viridiplantae</taxon>
        <taxon>Chlorophyta</taxon>
        <taxon>Chloropicophyceae</taxon>
        <taxon>Chloropicales</taxon>
        <taxon>Chloropicaceae</taxon>
        <taxon>Chloropicon</taxon>
    </lineage>
</organism>